<dbReference type="InterPro" id="IPR043519">
    <property type="entry name" value="NT_sf"/>
</dbReference>
<evidence type="ECO:0000313" key="2">
    <source>
        <dbReference type="EMBL" id="ETX13349.1"/>
    </source>
</evidence>
<keyword evidence="3" id="KW-1185">Reference proteome</keyword>
<organism evidence="2 3">
    <name type="scientific">Roseivivax halodurans JCM 10272</name>
    <dbReference type="NCBI Taxonomy" id="1449350"/>
    <lineage>
        <taxon>Bacteria</taxon>
        <taxon>Pseudomonadati</taxon>
        <taxon>Pseudomonadota</taxon>
        <taxon>Alphaproteobacteria</taxon>
        <taxon>Rhodobacterales</taxon>
        <taxon>Roseobacteraceae</taxon>
        <taxon>Roseivivax</taxon>
    </lineage>
</organism>
<name>X7EB90_9RHOB</name>
<proteinExistence type="predicted"/>
<dbReference type="OrthoDB" id="8399667at2"/>
<dbReference type="AlphaFoldDB" id="X7EB90"/>
<sequence>MTRFEVIQKQRREAHEAAARATWAELRAALGALGIEYRLFGSLKNGDFMEHSDIDLMIMGDPDQDTVRQIRQAIAAAGRSRDIDIDLHFARDMTSDFQEALLER</sequence>
<dbReference type="CDD" id="cd05403">
    <property type="entry name" value="NT_KNTase_like"/>
    <property type="match status" value="1"/>
</dbReference>
<evidence type="ECO:0000313" key="3">
    <source>
        <dbReference type="Proteomes" id="UP000022447"/>
    </source>
</evidence>
<protein>
    <recommendedName>
        <fullName evidence="1">Polymerase beta nucleotidyltransferase domain-containing protein</fullName>
    </recommendedName>
</protein>
<comment type="caution">
    <text evidence="2">The sequence shown here is derived from an EMBL/GenBank/DDBJ whole genome shotgun (WGS) entry which is preliminary data.</text>
</comment>
<dbReference type="SUPFAM" id="SSF81301">
    <property type="entry name" value="Nucleotidyltransferase"/>
    <property type="match status" value="1"/>
</dbReference>
<dbReference type="RefSeq" id="WP_037265343.1">
    <property type="nucleotide sequence ID" value="NZ_JALZ01000029.1"/>
</dbReference>
<evidence type="ECO:0000259" key="1">
    <source>
        <dbReference type="Pfam" id="PF18765"/>
    </source>
</evidence>
<gene>
    <name evidence="2" type="ORF">OCH239_10930</name>
</gene>
<accession>X7EB90</accession>
<feature type="domain" description="Polymerase beta nucleotidyltransferase" evidence="1">
    <location>
        <begin position="39"/>
        <end position="98"/>
    </location>
</feature>
<reference evidence="2 3" key="1">
    <citation type="submission" date="2014-01" db="EMBL/GenBank/DDBJ databases">
        <title>Roseivivax halodurans JCM 10272 Genome Sequencing.</title>
        <authorList>
            <person name="Lai Q."/>
            <person name="Li G."/>
            <person name="Shao Z."/>
        </authorList>
    </citation>
    <scope>NUCLEOTIDE SEQUENCE [LARGE SCALE GENOMIC DNA]</scope>
    <source>
        <strain evidence="2 3">JCM 10272</strain>
    </source>
</reference>
<dbReference type="Gene3D" id="3.30.460.10">
    <property type="entry name" value="Beta Polymerase, domain 2"/>
    <property type="match status" value="1"/>
</dbReference>
<dbReference type="STRING" id="1449350.OCH239_10930"/>
<dbReference type="Proteomes" id="UP000022447">
    <property type="component" value="Unassembled WGS sequence"/>
</dbReference>
<dbReference type="EMBL" id="JALZ01000029">
    <property type="protein sequence ID" value="ETX13349.1"/>
    <property type="molecule type" value="Genomic_DNA"/>
</dbReference>
<dbReference type="InterPro" id="IPR041633">
    <property type="entry name" value="Polbeta"/>
</dbReference>
<dbReference type="Pfam" id="PF18765">
    <property type="entry name" value="Polbeta"/>
    <property type="match status" value="1"/>
</dbReference>